<dbReference type="InterPro" id="IPR005064">
    <property type="entry name" value="BUG"/>
</dbReference>
<accession>A0A9X0R2A8</accession>
<dbReference type="PANTHER" id="PTHR42928">
    <property type="entry name" value="TRICARBOXYLATE-BINDING PROTEIN"/>
    <property type="match status" value="1"/>
</dbReference>
<evidence type="ECO:0000313" key="3">
    <source>
        <dbReference type="Proteomes" id="UP000600101"/>
    </source>
</evidence>
<dbReference type="AlphaFoldDB" id="A0A9X0R2A8"/>
<comment type="similarity">
    <text evidence="1">Belongs to the UPF0065 (bug) family.</text>
</comment>
<sequence>MEQERGSPHVVRRQLLLGMVAGTAGLATARAASGQRGTASNWPDRPVVYINIFPPGAATDTLSRVYCTKMSELAGQQFVVENRSGAGGTVGQAAIAQAPPDGYTVGLGSIASLAIAPSILPDLSYDPARDFTFISGLWKVPNLLIVNKDLPVRTLPELVELLKKNPGKYTYGSSGFGTSPHLTMEMFKQRAGLNILHVPYRGGAPAKLDLLAGRVQLMFDNMPTVIASAREGQVKALAVTSAERNSAAPDIPTMAEFFPGFEITSWGSLVGPAGIPAPLVERMSSLTKQALQDPGLRRFFEENGATTWWTTSQELADFRTAQQRLFAEVIRATGAKVQ</sequence>
<name>A0A9X0R2A8_9PROT</name>
<keyword evidence="3" id="KW-1185">Reference proteome</keyword>
<dbReference type="Pfam" id="PF03401">
    <property type="entry name" value="TctC"/>
    <property type="match status" value="1"/>
</dbReference>
<comment type="caution">
    <text evidence="2">The sequence shown here is derived from an EMBL/GenBank/DDBJ whole genome shotgun (WGS) entry which is preliminary data.</text>
</comment>
<dbReference type="SUPFAM" id="SSF53850">
    <property type="entry name" value="Periplasmic binding protein-like II"/>
    <property type="match status" value="1"/>
</dbReference>
<proteinExistence type="inferred from homology"/>
<dbReference type="PROSITE" id="PS51318">
    <property type="entry name" value="TAT"/>
    <property type="match status" value="1"/>
</dbReference>
<dbReference type="RefSeq" id="WP_186773025.1">
    <property type="nucleotide sequence ID" value="NZ_JACOMF010000048.1"/>
</dbReference>
<dbReference type="Gene3D" id="3.40.190.10">
    <property type="entry name" value="Periplasmic binding protein-like II"/>
    <property type="match status" value="1"/>
</dbReference>
<dbReference type="PANTHER" id="PTHR42928:SF5">
    <property type="entry name" value="BLR1237 PROTEIN"/>
    <property type="match status" value="1"/>
</dbReference>
<protein>
    <submittedName>
        <fullName evidence="2">Tripartite tricarboxylate transporter substrate binding protein</fullName>
    </submittedName>
</protein>
<evidence type="ECO:0000313" key="2">
    <source>
        <dbReference type="EMBL" id="MBC4018271.1"/>
    </source>
</evidence>
<dbReference type="PIRSF" id="PIRSF017082">
    <property type="entry name" value="YflP"/>
    <property type="match status" value="1"/>
</dbReference>
<dbReference type="InterPro" id="IPR006311">
    <property type="entry name" value="TAT_signal"/>
</dbReference>
<dbReference type="EMBL" id="JACOMF010000048">
    <property type="protein sequence ID" value="MBC4018271.1"/>
    <property type="molecule type" value="Genomic_DNA"/>
</dbReference>
<organism evidence="2 3">
    <name type="scientific">Siccirubricoccus deserti</name>
    <dbReference type="NCBI Taxonomy" id="2013562"/>
    <lineage>
        <taxon>Bacteria</taxon>
        <taxon>Pseudomonadati</taxon>
        <taxon>Pseudomonadota</taxon>
        <taxon>Alphaproteobacteria</taxon>
        <taxon>Acetobacterales</taxon>
        <taxon>Roseomonadaceae</taxon>
        <taxon>Siccirubricoccus</taxon>
    </lineage>
</organism>
<evidence type="ECO:0000256" key="1">
    <source>
        <dbReference type="ARBA" id="ARBA00006987"/>
    </source>
</evidence>
<dbReference type="Proteomes" id="UP000600101">
    <property type="component" value="Unassembled WGS sequence"/>
</dbReference>
<dbReference type="Gene3D" id="3.40.190.150">
    <property type="entry name" value="Bordetella uptake gene, domain 1"/>
    <property type="match status" value="1"/>
</dbReference>
<reference evidence="2" key="1">
    <citation type="submission" date="2020-08" db="EMBL/GenBank/DDBJ databases">
        <authorList>
            <person name="Hu Y."/>
            <person name="Nguyen S.V."/>
            <person name="Li F."/>
            <person name="Fanning S."/>
        </authorList>
    </citation>
    <scope>NUCLEOTIDE SEQUENCE</scope>
    <source>
        <strain evidence="2">SYSU D8009</strain>
    </source>
</reference>
<gene>
    <name evidence="2" type="ORF">H7965_23550</name>
</gene>
<dbReference type="InterPro" id="IPR042100">
    <property type="entry name" value="Bug_dom1"/>
</dbReference>
<dbReference type="CDD" id="cd13578">
    <property type="entry name" value="PBP2_Bug27"/>
    <property type="match status" value="1"/>
</dbReference>